<dbReference type="AlphaFoldDB" id="A0AAV7PQZ9"/>
<dbReference type="Proteomes" id="UP001066276">
    <property type="component" value="Chromosome 7"/>
</dbReference>
<reference evidence="2" key="1">
    <citation type="journal article" date="2022" name="bioRxiv">
        <title>Sequencing and chromosome-scale assembly of the giantPleurodeles waltlgenome.</title>
        <authorList>
            <person name="Brown T."/>
            <person name="Elewa A."/>
            <person name="Iarovenko S."/>
            <person name="Subramanian E."/>
            <person name="Araus A.J."/>
            <person name="Petzold A."/>
            <person name="Susuki M."/>
            <person name="Suzuki K.-i.T."/>
            <person name="Hayashi T."/>
            <person name="Toyoda A."/>
            <person name="Oliveira C."/>
            <person name="Osipova E."/>
            <person name="Leigh N.D."/>
            <person name="Simon A."/>
            <person name="Yun M.H."/>
        </authorList>
    </citation>
    <scope>NUCLEOTIDE SEQUENCE</scope>
    <source>
        <strain evidence="2">20211129_DDA</strain>
        <tissue evidence="2">Liver</tissue>
    </source>
</reference>
<feature type="region of interest" description="Disordered" evidence="1">
    <location>
        <begin position="86"/>
        <end position="105"/>
    </location>
</feature>
<proteinExistence type="predicted"/>
<organism evidence="2 3">
    <name type="scientific">Pleurodeles waltl</name>
    <name type="common">Iberian ribbed newt</name>
    <dbReference type="NCBI Taxonomy" id="8319"/>
    <lineage>
        <taxon>Eukaryota</taxon>
        <taxon>Metazoa</taxon>
        <taxon>Chordata</taxon>
        <taxon>Craniata</taxon>
        <taxon>Vertebrata</taxon>
        <taxon>Euteleostomi</taxon>
        <taxon>Amphibia</taxon>
        <taxon>Batrachia</taxon>
        <taxon>Caudata</taxon>
        <taxon>Salamandroidea</taxon>
        <taxon>Salamandridae</taxon>
        <taxon>Pleurodelinae</taxon>
        <taxon>Pleurodeles</taxon>
    </lineage>
</organism>
<protein>
    <submittedName>
        <fullName evidence="2">Uncharacterized protein</fullName>
    </submittedName>
</protein>
<feature type="compositionally biased region" description="Basic and acidic residues" evidence="1">
    <location>
        <begin position="1"/>
        <end position="11"/>
    </location>
</feature>
<feature type="region of interest" description="Disordered" evidence="1">
    <location>
        <begin position="1"/>
        <end position="44"/>
    </location>
</feature>
<evidence type="ECO:0000313" key="3">
    <source>
        <dbReference type="Proteomes" id="UP001066276"/>
    </source>
</evidence>
<evidence type="ECO:0000256" key="1">
    <source>
        <dbReference type="SAM" id="MobiDB-lite"/>
    </source>
</evidence>
<sequence length="137" mass="15487">MTGLRETRDKLLINAPPLQRKPNHMASQTAAAFTGPRDRAEKKGACAERHGWCDRSRERRETRLVRLEPRARVVVSQALPTLADGRTRSVGRRSHSATVNSGKYAQAAQRLSRDCSWPWEHPRAPLECGRDPEGRPR</sequence>
<keyword evidence="3" id="KW-1185">Reference proteome</keyword>
<name>A0AAV7PQZ9_PLEWA</name>
<comment type="caution">
    <text evidence="2">The sequence shown here is derived from an EMBL/GenBank/DDBJ whole genome shotgun (WGS) entry which is preliminary data.</text>
</comment>
<gene>
    <name evidence="2" type="ORF">NDU88_008035</name>
</gene>
<dbReference type="EMBL" id="JANPWB010000011">
    <property type="protein sequence ID" value="KAJ1129669.1"/>
    <property type="molecule type" value="Genomic_DNA"/>
</dbReference>
<evidence type="ECO:0000313" key="2">
    <source>
        <dbReference type="EMBL" id="KAJ1129669.1"/>
    </source>
</evidence>
<accession>A0AAV7PQZ9</accession>